<keyword evidence="6" id="KW-0414">Isoprene biosynthesis</keyword>
<dbReference type="FunFam" id="1.10.600.10:FF:000001">
    <property type="entry name" value="Geranylgeranyl diphosphate synthase"/>
    <property type="match status" value="1"/>
</dbReference>
<dbReference type="GO" id="GO:0046872">
    <property type="term" value="F:metal ion binding"/>
    <property type="evidence" value="ECO:0007669"/>
    <property type="project" value="UniProtKB-KW"/>
</dbReference>
<evidence type="ECO:0000256" key="5">
    <source>
        <dbReference type="ARBA" id="ARBA00022842"/>
    </source>
</evidence>
<dbReference type="GO" id="GO:0016114">
    <property type="term" value="P:terpenoid biosynthetic process"/>
    <property type="evidence" value="ECO:0007669"/>
    <property type="project" value="UniProtKB-ARBA"/>
</dbReference>
<keyword evidence="4" id="KW-0479">Metal-binding</keyword>
<dbReference type="Pfam" id="PF00348">
    <property type="entry name" value="polyprenyl_synt"/>
    <property type="match status" value="1"/>
</dbReference>
<organism evidence="8 9">
    <name type="scientific">Candidatus Methylopumilus rimovensis</name>
    <dbReference type="NCBI Taxonomy" id="2588535"/>
    <lineage>
        <taxon>Bacteria</taxon>
        <taxon>Pseudomonadati</taxon>
        <taxon>Pseudomonadota</taxon>
        <taxon>Betaproteobacteria</taxon>
        <taxon>Nitrosomonadales</taxon>
        <taxon>Methylophilaceae</taxon>
        <taxon>Candidatus Methylopumilus</taxon>
    </lineage>
</organism>
<dbReference type="KEGG" id="mrk:FIT61_04985"/>
<dbReference type="NCBIfam" id="NF045485">
    <property type="entry name" value="FPPsyn"/>
    <property type="match status" value="1"/>
</dbReference>
<keyword evidence="3 7" id="KW-0808">Transferase</keyword>
<dbReference type="SFLD" id="SFLDG01017">
    <property type="entry name" value="Polyprenyl_Transferase_Like"/>
    <property type="match status" value="1"/>
</dbReference>
<accession>A0AAE6FT75</accession>
<dbReference type="PANTHER" id="PTHR43281:SF1">
    <property type="entry name" value="FARNESYL DIPHOSPHATE SYNTHASE"/>
    <property type="match status" value="1"/>
</dbReference>
<evidence type="ECO:0000256" key="7">
    <source>
        <dbReference type="RuleBase" id="RU004466"/>
    </source>
</evidence>
<keyword evidence="9" id="KW-1185">Reference proteome</keyword>
<dbReference type="InterPro" id="IPR033749">
    <property type="entry name" value="Polyprenyl_synt_CS"/>
</dbReference>
<dbReference type="PROSITE" id="PS00723">
    <property type="entry name" value="POLYPRENYL_SYNTHASE_1"/>
    <property type="match status" value="1"/>
</dbReference>
<evidence type="ECO:0000256" key="6">
    <source>
        <dbReference type="ARBA" id="ARBA00023229"/>
    </source>
</evidence>
<comment type="cofactor">
    <cofactor evidence="1">
        <name>Mg(2+)</name>
        <dbReference type="ChEBI" id="CHEBI:18420"/>
    </cofactor>
</comment>
<gene>
    <name evidence="8" type="ORF">FIT61_04985</name>
</gene>
<keyword evidence="5" id="KW-0460">Magnesium</keyword>
<dbReference type="InterPro" id="IPR000092">
    <property type="entry name" value="Polyprenyl_synt"/>
</dbReference>
<dbReference type="AlphaFoldDB" id="A0AAE6FT75"/>
<dbReference type="PROSITE" id="PS00444">
    <property type="entry name" value="POLYPRENYL_SYNTHASE_2"/>
    <property type="match status" value="1"/>
</dbReference>
<proteinExistence type="inferred from homology"/>
<dbReference type="GO" id="GO:0004659">
    <property type="term" value="F:prenyltransferase activity"/>
    <property type="evidence" value="ECO:0007669"/>
    <property type="project" value="InterPro"/>
</dbReference>
<name>A0AAE6FT75_9PROT</name>
<dbReference type="EMBL" id="CP040986">
    <property type="protein sequence ID" value="QDD13782.1"/>
    <property type="molecule type" value="Genomic_DNA"/>
</dbReference>
<dbReference type="Gene3D" id="1.10.600.10">
    <property type="entry name" value="Farnesyl Diphosphate Synthase"/>
    <property type="match status" value="1"/>
</dbReference>
<evidence type="ECO:0000313" key="9">
    <source>
        <dbReference type="Proteomes" id="UP000312102"/>
    </source>
</evidence>
<dbReference type="SUPFAM" id="SSF48576">
    <property type="entry name" value="Terpenoid synthases"/>
    <property type="match status" value="1"/>
</dbReference>
<reference evidence="8 9" key="1">
    <citation type="journal article" date="2019" name="ISME J.">
        <title>Evolution in action: habitat transition from sediment to the pelagial leads to genome streamlining in Methylophilaceae.</title>
        <authorList>
            <person name="Salcher M."/>
            <person name="Schaefle D."/>
            <person name="Kaspar M."/>
            <person name="Neuenschwander S.M."/>
            <person name="Ghai R."/>
        </authorList>
    </citation>
    <scope>NUCLEOTIDE SEQUENCE [LARGE SCALE GENOMIC DNA]</scope>
    <source>
        <strain evidence="8 9">MMS-RI-1</strain>
    </source>
</reference>
<dbReference type="Proteomes" id="UP000312102">
    <property type="component" value="Chromosome"/>
</dbReference>
<evidence type="ECO:0000256" key="4">
    <source>
        <dbReference type="ARBA" id="ARBA00022723"/>
    </source>
</evidence>
<dbReference type="InterPro" id="IPR008949">
    <property type="entry name" value="Isoprenoid_synthase_dom_sf"/>
</dbReference>
<sequence length="295" mass="32861">MNNFHEWLREKQAFVEALLEKKLPQISHEIPLNEAIRYSVLNGGKRMRSLLVLATAEIIETPLIAIENIICALEFAHAYSLVHDDMPCMDNDDLRRGKLSCHKKFGESTALLVGDSLQSIAFSYLSSPSLQVNPDNQLKMIHAFSNAIGIEGMAKGQALDIANTNKKISLEELKKMHQYKTGALINAACLMTVLASKSHDKNILNIIDTYSKLIGLMFQIQDDILDKEANQEILGKTPGKDEKDNKSTFVSLLGVSKSKELAAEYYEEALTALKPFGDKAYYLAGMAELIMTRSH</sequence>
<evidence type="ECO:0000313" key="8">
    <source>
        <dbReference type="EMBL" id="QDD13782.1"/>
    </source>
</evidence>
<evidence type="ECO:0000256" key="3">
    <source>
        <dbReference type="ARBA" id="ARBA00022679"/>
    </source>
</evidence>
<comment type="similarity">
    <text evidence="2 7">Belongs to the FPP/GGPP synthase family.</text>
</comment>
<dbReference type="SFLD" id="SFLDS00005">
    <property type="entry name" value="Isoprenoid_Synthase_Type_I"/>
    <property type="match status" value="1"/>
</dbReference>
<evidence type="ECO:0000256" key="1">
    <source>
        <dbReference type="ARBA" id="ARBA00001946"/>
    </source>
</evidence>
<dbReference type="GO" id="GO:0005737">
    <property type="term" value="C:cytoplasm"/>
    <property type="evidence" value="ECO:0007669"/>
    <property type="project" value="UniProtKB-ARBA"/>
</dbReference>
<dbReference type="InterPro" id="IPR053378">
    <property type="entry name" value="Prenyl_diphosphate_synthase"/>
</dbReference>
<dbReference type="RefSeq" id="WP_139873689.1">
    <property type="nucleotide sequence ID" value="NZ_CP040985.1"/>
</dbReference>
<dbReference type="CDD" id="cd00685">
    <property type="entry name" value="Trans_IPPS_HT"/>
    <property type="match status" value="1"/>
</dbReference>
<evidence type="ECO:0000256" key="2">
    <source>
        <dbReference type="ARBA" id="ARBA00006706"/>
    </source>
</evidence>
<protein>
    <submittedName>
        <fullName evidence="8">Geranyl transferase</fullName>
    </submittedName>
</protein>
<dbReference type="PANTHER" id="PTHR43281">
    <property type="entry name" value="FARNESYL DIPHOSPHATE SYNTHASE"/>
    <property type="match status" value="1"/>
</dbReference>